<dbReference type="CDD" id="cd06008">
    <property type="entry name" value="NF-X1-zinc-finger"/>
    <property type="match status" value="1"/>
</dbReference>
<evidence type="ECO:0000259" key="7">
    <source>
        <dbReference type="PROSITE" id="PS50089"/>
    </source>
</evidence>
<dbReference type="InterPro" id="IPR013083">
    <property type="entry name" value="Znf_RING/FYVE/PHD"/>
</dbReference>
<dbReference type="Gene3D" id="3.30.40.10">
    <property type="entry name" value="Zinc/RING finger domain, C3HC4 (zinc finger)"/>
    <property type="match status" value="1"/>
</dbReference>
<keyword evidence="3" id="KW-0862">Zinc</keyword>
<evidence type="ECO:0000256" key="3">
    <source>
        <dbReference type="ARBA" id="ARBA00022833"/>
    </source>
</evidence>
<dbReference type="PANTHER" id="PTHR12360:SF12">
    <property type="entry name" value="TRANSCRIPTIONAL REPRESSOR NF-X1"/>
    <property type="match status" value="1"/>
</dbReference>
<dbReference type="EMBL" id="CAJVPZ010033107">
    <property type="protein sequence ID" value="CAG8743526.1"/>
    <property type="molecule type" value="Genomic_DNA"/>
</dbReference>
<feature type="non-terminal residue" evidence="8">
    <location>
        <position position="219"/>
    </location>
</feature>
<dbReference type="PROSITE" id="PS01359">
    <property type="entry name" value="ZF_PHD_1"/>
    <property type="match status" value="1"/>
</dbReference>
<evidence type="ECO:0000313" key="9">
    <source>
        <dbReference type="Proteomes" id="UP000789396"/>
    </source>
</evidence>
<evidence type="ECO:0000259" key="6">
    <source>
        <dbReference type="PROSITE" id="PS50016"/>
    </source>
</evidence>
<dbReference type="OrthoDB" id="6512771at2759"/>
<dbReference type="InterPro" id="IPR034078">
    <property type="entry name" value="NFX1_fam"/>
</dbReference>
<dbReference type="PANTHER" id="PTHR12360">
    <property type="entry name" value="NUCLEAR TRANSCRIPTION FACTOR, X-BOX BINDING 1 NFX1"/>
    <property type="match status" value="1"/>
</dbReference>
<feature type="region of interest" description="Disordered" evidence="5">
    <location>
        <begin position="193"/>
        <end position="219"/>
    </location>
</feature>
<accession>A0A9N9NN11</accession>
<dbReference type="GO" id="GO:0000122">
    <property type="term" value="P:negative regulation of transcription by RNA polymerase II"/>
    <property type="evidence" value="ECO:0007669"/>
    <property type="project" value="TreeGrafter"/>
</dbReference>
<sequence length="219" mass="24230">LSLDEIKDVSTSITYGLTTSTYECMICCEVIRPSNKTWSCGVCWAVFHLQCTQKWAQKSFDNAGSWRCPGCQNNSESIPETYQLRCIEVDHSGGKSCESVCGNLLGCGKHYCKKQCHPDDCTRCEVIEIQKCYCGQTEREATCGEGIAIRCCGGESGKSLQVSDSHEELICDRICRGLRTCGKHQCSVRCCPSANKKSSKSRGSASQEEEYDVNHQCVL</sequence>
<dbReference type="Proteomes" id="UP000789396">
    <property type="component" value="Unassembled WGS sequence"/>
</dbReference>
<evidence type="ECO:0000256" key="5">
    <source>
        <dbReference type="SAM" id="MobiDB-lite"/>
    </source>
</evidence>
<dbReference type="SUPFAM" id="SSF57903">
    <property type="entry name" value="FYVE/PHD zinc finger"/>
    <property type="match status" value="1"/>
</dbReference>
<evidence type="ECO:0000256" key="1">
    <source>
        <dbReference type="ARBA" id="ARBA00022723"/>
    </source>
</evidence>
<dbReference type="InterPro" id="IPR001841">
    <property type="entry name" value="Znf_RING"/>
</dbReference>
<dbReference type="GO" id="GO:0000981">
    <property type="term" value="F:DNA-binding transcription factor activity, RNA polymerase II-specific"/>
    <property type="evidence" value="ECO:0007669"/>
    <property type="project" value="TreeGrafter"/>
</dbReference>
<dbReference type="PROSITE" id="PS50089">
    <property type="entry name" value="ZF_RING_2"/>
    <property type="match status" value="1"/>
</dbReference>
<organism evidence="8 9">
    <name type="scientific">Racocetra fulgida</name>
    <dbReference type="NCBI Taxonomy" id="60492"/>
    <lineage>
        <taxon>Eukaryota</taxon>
        <taxon>Fungi</taxon>
        <taxon>Fungi incertae sedis</taxon>
        <taxon>Mucoromycota</taxon>
        <taxon>Glomeromycotina</taxon>
        <taxon>Glomeromycetes</taxon>
        <taxon>Diversisporales</taxon>
        <taxon>Gigasporaceae</taxon>
        <taxon>Racocetra</taxon>
    </lineage>
</organism>
<keyword evidence="9" id="KW-1185">Reference proteome</keyword>
<name>A0A9N9NN11_9GLOM</name>
<feature type="non-terminal residue" evidence="8">
    <location>
        <position position="1"/>
    </location>
</feature>
<feature type="domain" description="RING-type" evidence="7">
    <location>
        <begin position="24"/>
        <end position="72"/>
    </location>
</feature>
<evidence type="ECO:0000256" key="4">
    <source>
        <dbReference type="PROSITE-ProRule" id="PRU00175"/>
    </source>
</evidence>
<dbReference type="AlphaFoldDB" id="A0A9N9NN11"/>
<dbReference type="InterPro" id="IPR019786">
    <property type="entry name" value="Zinc_finger_PHD-type_CS"/>
</dbReference>
<proteinExistence type="predicted"/>
<dbReference type="GO" id="GO:0008270">
    <property type="term" value="F:zinc ion binding"/>
    <property type="evidence" value="ECO:0007669"/>
    <property type="project" value="UniProtKB-KW"/>
</dbReference>
<evidence type="ECO:0000256" key="2">
    <source>
        <dbReference type="ARBA" id="ARBA00022771"/>
    </source>
</evidence>
<dbReference type="InterPro" id="IPR019787">
    <property type="entry name" value="Znf_PHD-finger"/>
</dbReference>
<evidence type="ECO:0000313" key="8">
    <source>
        <dbReference type="EMBL" id="CAG8743526.1"/>
    </source>
</evidence>
<dbReference type="GO" id="GO:0000977">
    <property type="term" value="F:RNA polymerase II transcription regulatory region sequence-specific DNA binding"/>
    <property type="evidence" value="ECO:0007669"/>
    <property type="project" value="TreeGrafter"/>
</dbReference>
<feature type="domain" description="PHD-type" evidence="6">
    <location>
        <begin position="21"/>
        <end position="74"/>
    </location>
</feature>
<comment type="caution">
    <text evidence="8">The sequence shown here is derived from an EMBL/GenBank/DDBJ whole genome shotgun (WGS) entry which is preliminary data.</text>
</comment>
<dbReference type="InterPro" id="IPR011011">
    <property type="entry name" value="Znf_FYVE_PHD"/>
</dbReference>
<keyword evidence="1" id="KW-0479">Metal-binding</keyword>
<reference evidence="8" key="1">
    <citation type="submission" date="2021-06" db="EMBL/GenBank/DDBJ databases">
        <authorList>
            <person name="Kallberg Y."/>
            <person name="Tangrot J."/>
            <person name="Rosling A."/>
        </authorList>
    </citation>
    <scope>NUCLEOTIDE SEQUENCE</scope>
    <source>
        <strain evidence="8">IN212</strain>
    </source>
</reference>
<dbReference type="PROSITE" id="PS50016">
    <property type="entry name" value="ZF_PHD_2"/>
    <property type="match status" value="1"/>
</dbReference>
<keyword evidence="2 4" id="KW-0863">Zinc-finger</keyword>
<dbReference type="GO" id="GO:0005634">
    <property type="term" value="C:nucleus"/>
    <property type="evidence" value="ECO:0007669"/>
    <property type="project" value="TreeGrafter"/>
</dbReference>
<protein>
    <submittedName>
        <fullName evidence="8">1734_t:CDS:1</fullName>
    </submittedName>
</protein>
<gene>
    <name evidence="8" type="ORF">RFULGI_LOCUS13060</name>
</gene>